<feature type="domain" description="Cyclic nucleotide-binding" evidence="10">
    <location>
        <begin position="183"/>
        <end position="317"/>
    </location>
</feature>
<dbReference type="InterPro" id="IPR001810">
    <property type="entry name" value="F-box_dom"/>
</dbReference>
<dbReference type="InterPro" id="IPR050866">
    <property type="entry name" value="CNG_cation_channel"/>
</dbReference>
<evidence type="ECO:0000256" key="4">
    <source>
        <dbReference type="ARBA" id="ARBA00022989"/>
    </source>
</evidence>
<evidence type="ECO:0000256" key="7">
    <source>
        <dbReference type="ARBA" id="ARBA00023286"/>
    </source>
</evidence>
<feature type="compositionally biased region" description="Low complexity" evidence="9">
    <location>
        <begin position="631"/>
        <end position="644"/>
    </location>
</feature>
<dbReference type="InterPro" id="IPR018488">
    <property type="entry name" value="cNMP-bd_CS"/>
</dbReference>
<dbReference type="SUPFAM" id="SSF51206">
    <property type="entry name" value="cAMP-binding domain-like"/>
    <property type="match status" value="2"/>
</dbReference>
<dbReference type="PANTHER" id="PTHR45638">
    <property type="entry name" value="CYCLIC NUCLEOTIDE-GATED CATION CHANNEL SUBUNIT A"/>
    <property type="match status" value="1"/>
</dbReference>
<evidence type="ECO:0000313" key="12">
    <source>
        <dbReference type="EMBL" id="KKY18067.1"/>
    </source>
</evidence>
<dbReference type="PROSITE" id="PS50181">
    <property type="entry name" value="FBOX"/>
    <property type="match status" value="1"/>
</dbReference>
<evidence type="ECO:0000256" key="5">
    <source>
        <dbReference type="ARBA" id="ARBA00023065"/>
    </source>
</evidence>
<feature type="domain" description="Cyclic nucleotide-binding" evidence="10">
    <location>
        <begin position="1"/>
        <end position="98"/>
    </location>
</feature>
<comment type="subcellular location">
    <subcellularLocation>
        <location evidence="1">Membrane</location>
        <topology evidence="1">Multi-pass membrane protein</topology>
    </subcellularLocation>
</comment>
<feature type="compositionally biased region" description="Low complexity" evidence="9">
    <location>
        <begin position="424"/>
        <end position="437"/>
    </location>
</feature>
<dbReference type="InterPro" id="IPR032675">
    <property type="entry name" value="LRR_dom_sf"/>
</dbReference>
<feature type="region of interest" description="Disordered" evidence="9">
    <location>
        <begin position="620"/>
        <end position="650"/>
    </location>
</feature>
<evidence type="ECO:0000313" key="13">
    <source>
        <dbReference type="Proteomes" id="UP000053317"/>
    </source>
</evidence>
<keyword evidence="8" id="KW-0407">Ion channel</keyword>
<keyword evidence="7" id="KW-1071">Ligand-gated ion channel</keyword>
<keyword evidence="5" id="KW-0406">Ion transport</keyword>
<dbReference type="SUPFAM" id="SSF81383">
    <property type="entry name" value="F-box domain"/>
    <property type="match status" value="1"/>
</dbReference>
<gene>
    <name evidence="12" type="ORF">UCRPC4_g05271</name>
</gene>
<dbReference type="Pfam" id="PF00027">
    <property type="entry name" value="cNMP_binding"/>
    <property type="match status" value="2"/>
</dbReference>
<evidence type="ECO:0000256" key="6">
    <source>
        <dbReference type="ARBA" id="ARBA00023136"/>
    </source>
</evidence>
<dbReference type="InterPro" id="IPR014710">
    <property type="entry name" value="RmlC-like_jellyroll"/>
</dbReference>
<feature type="region of interest" description="Disordered" evidence="9">
    <location>
        <begin position="107"/>
        <end position="136"/>
    </location>
</feature>
<sequence>MHQANDYILTEGDDAKAMYWLVRGAVAVTSRDGESTYAELKAGAFFGEIGILMERPRTATIVARTRCLLVSLKKEDLQKILPSYPDVERAIREEAQERLMILERKKKESQPIVTEPTSIPSGKGSKRLRDKLSEDSGRGVIQELDVNGRKKRKSPSPMADVSTSSALGNGLVNVRMLLKQLPLFSELPPEILHFLGLNAQPRSYPPFKDIIKQGSMGQEVYFLVHGEVEVIDEYYDFSNSSGCSNGLSSKPANVKARLKEGQYFGEVVSLSLAPRRTATVRSVTAVECLMISGEVLSEFWERCPPTVKRQVEETARTRLQSASDNDVIMQDQGETTPAIDELAIGEKASATPRRQGTPKVTFNDFELSAPQRPARNDDSAILDVSDPDPFLSVGLEKVKQRSRRGSLAPPPPDERPSEMRKKSASPPGTRPTTPAPGRLKRLLSSSSAVPKRTRLSPTRESAIISATALPDRVLHSLFQFFDIHDLMKFRLVSKRWMGLLTTSPHILRHLDLTPYNRKLTDEVLTKIICPFVGPRPRFVNISNCFHVTDEGFSALAATCGMNVTTWRMKSVWDVTALTILDMANRAKNLEEINLSNCRKVSDTLLARIVGWVVPSLPPQTQNTRPLLNPHAARAQQQQESSNAQQPPPGTVIGCPKLKNISLSYCKHITDRSMHHIAVHAANRIEQIDLTRCTTITDTGFQYWGNTQFTKLRKLCLADCTYLTDNAIVYLTNAAKELQELDLVSFLLHLIEGFGSAD</sequence>
<dbReference type="InterPro" id="IPR006553">
    <property type="entry name" value="Leu-rich_rpt_Cys-con_subtyp"/>
</dbReference>
<feature type="compositionally biased region" description="Basic and acidic residues" evidence="9">
    <location>
        <begin position="412"/>
        <end position="421"/>
    </location>
</feature>
<dbReference type="AlphaFoldDB" id="A0A0G2E4X1"/>
<dbReference type="Pfam" id="PF16643">
    <property type="entry name" value="cNMPbd_u2"/>
    <property type="match status" value="1"/>
</dbReference>
<keyword evidence="4" id="KW-1133">Transmembrane helix</keyword>
<dbReference type="CDD" id="cd09917">
    <property type="entry name" value="F-box_SF"/>
    <property type="match status" value="1"/>
</dbReference>
<dbReference type="OrthoDB" id="421226at2759"/>
<dbReference type="GO" id="GO:0005221">
    <property type="term" value="F:intracellularly cyclic nucleotide-activated monoatomic cation channel activity"/>
    <property type="evidence" value="ECO:0007669"/>
    <property type="project" value="InterPro"/>
</dbReference>
<dbReference type="PROSITE" id="PS00889">
    <property type="entry name" value="CNMP_BINDING_2"/>
    <property type="match status" value="1"/>
</dbReference>
<evidence type="ECO:0000256" key="2">
    <source>
        <dbReference type="ARBA" id="ARBA00022448"/>
    </source>
</evidence>
<dbReference type="SUPFAM" id="SSF52047">
    <property type="entry name" value="RNI-like"/>
    <property type="match status" value="1"/>
</dbReference>
<dbReference type="EMBL" id="LCWF01000133">
    <property type="protein sequence ID" value="KKY18067.1"/>
    <property type="molecule type" value="Genomic_DNA"/>
</dbReference>
<keyword evidence="13" id="KW-1185">Reference proteome</keyword>
<dbReference type="SMART" id="SM00100">
    <property type="entry name" value="cNMP"/>
    <property type="match status" value="2"/>
</dbReference>
<accession>A0A0G2E4X1</accession>
<dbReference type="Proteomes" id="UP000053317">
    <property type="component" value="Unassembled WGS sequence"/>
</dbReference>
<keyword evidence="3" id="KW-0812">Transmembrane</keyword>
<dbReference type="Pfam" id="PF00646">
    <property type="entry name" value="F-box"/>
    <property type="match status" value="1"/>
</dbReference>
<dbReference type="InterPro" id="IPR000595">
    <property type="entry name" value="cNMP-bd_dom"/>
</dbReference>
<dbReference type="GO" id="GO:0016020">
    <property type="term" value="C:membrane"/>
    <property type="evidence" value="ECO:0007669"/>
    <property type="project" value="UniProtKB-SubCell"/>
</dbReference>
<dbReference type="InterPro" id="IPR036047">
    <property type="entry name" value="F-box-like_dom_sf"/>
</dbReference>
<evidence type="ECO:0000256" key="1">
    <source>
        <dbReference type="ARBA" id="ARBA00004141"/>
    </source>
</evidence>
<organism evidence="12 13">
    <name type="scientific">Phaeomoniella chlamydospora</name>
    <name type="common">Phaeoacremonium chlamydosporum</name>
    <dbReference type="NCBI Taxonomy" id="158046"/>
    <lineage>
        <taxon>Eukaryota</taxon>
        <taxon>Fungi</taxon>
        <taxon>Dikarya</taxon>
        <taxon>Ascomycota</taxon>
        <taxon>Pezizomycotina</taxon>
        <taxon>Eurotiomycetes</taxon>
        <taxon>Chaetothyriomycetidae</taxon>
        <taxon>Phaeomoniellales</taxon>
        <taxon>Phaeomoniellaceae</taxon>
        <taxon>Phaeomoniella</taxon>
    </lineage>
</organism>
<feature type="region of interest" description="Disordered" evidence="9">
    <location>
        <begin position="336"/>
        <end position="457"/>
    </location>
</feature>
<protein>
    <submittedName>
        <fullName evidence="12">Putative cyclic nucleotide-binding domain protein</fullName>
    </submittedName>
</protein>
<feature type="domain" description="F-box" evidence="11">
    <location>
        <begin position="463"/>
        <end position="510"/>
    </location>
</feature>
<evidence type="ECO:0000259" key="11">
    <source>
        <dbReference type="PROSITE" id="PS50181"/>
    </source>
</evidence>
<name>A0A0G2E4X1_PHACM</name>
<dbReference type="FunFam" id="2.60.120.10:FF:000057">
    <property type="entry name" value="Cyclic nucleotide-binding domain protein"/>
    <property type="match status" value="1"/>
</dbReference>
<keyword evidence="2" id="KW-0813">Transport</keyword>
<comment type="caution">
    <text evidence="12">The sequence shown here is derived from an EMBL/GenBank/DDBJ whole genome shotgun (WGS) entry which is preliminary data.</text>
</comment>
<keyword evidence="6" id="KW-0472">Membrane</keyword>
<dbReference type="Gene3D" id="3.80.10.10">
    <property type="entry name" value="Ribonuclease Inhibitor"/>
    <property type="match status" value="2"/>
</dbReference>
<feature type="compositionally biased region" description="Polar residues" evidence="9">
    <location>
        <begin position="111"/>
        <end position="120"/>
    </location>
</feature>
<dbReference type="SMART" id="SM00367">
    <property type="entry name" value="LRR_CC"/>
    <property type="match status" value="5"/>
</dbReference>
<evidence type="ECO:0000256" key="3">
    <source>
        <dbReference type="ARBA" id="ARBA00022692"/>
    </source>
</evidence>
<dbReference type="GO" id="GO:0044877">
    <property type="term" value="F:protein-containing complex binding"/>
    <property type="evidence" value="ECO:0007669"/>
    <property type="project" value="TreeGrafter"/>
</dbReference>
<dbReference type="CDD" id="cd00038">
    <property type="entry name" value="CAP_ED"/>
    <property type="match status" value="2"/>
</dbReference>
<reference evidence="12 13" key="1">
    <citation type="submission" date="2015-05" db="EMBL/GenBank/DDBJ databases">
        <title>Distinctive expansion of gene families associated with plant cell wall degradation and secondary metabolism in the genomes of grapevine trunk pathogens.</title>
        <authorList>
            <person name="Lawrence D.P."/>
            <person name="Travadon R."/>
            <person name="Rolshausen P.E."/>
            <person name="Baumgartner K."/>
        </authorList>
    </citation>
    <scope>NUCLEOTIDE SEQUENCE [LARGE SCALE GENOMIC DNA]</scope>
    <source>
        <strain evidence="12">UCRPC4</strain>
    </source>
</reference>
<dbReference type="Gene3D" id="2.60.120.10">
    <property type="entry name" value="Jelly Rolls"/>
    <property type="match status" value="2"/>
</dbReference>
<dbReference type="PANTHER" id="PTHR45638:SF24">
    <property type="entry name" value="CYCLIC NUCLEOTIDE-BINDING DOMAIN PROTEIN (AFU_ORTHOLOGUE AFUA_2G03170)"/>
    <property type="match status" value="1"/>
</dbReference>
<reference evidence="12 13" key="2">
    <citation type="submission" date="2015-05" db="EMBL/GenBank/DDBJ databases">
        <authorList>
            <person name="Morales-Cruz A."/>
            <person name="Amrine K.C."/>
            <person name="Cantu D."/>
        </authorList>
    </citation>
    <scope>NUCLEOTIDE SEQUENCE [LARGE SCALE GENOMIC DNA]</scope>
    <source>
        <strain evidence="12">UCRPC4</strain>
    </source>
</reference>
<evidence type="ECO:0000256" key="8">
    <source>
        <dbReference type="ARBA" id="ARBA00023303"/>
    </source>
</evidence>
<evidence type="ECO:0000256" key="9">
    <source>
        <dbReference type="SAM" id="MobiDB-lite"/>
    </source>
</evidence>
<evidence type="ECO:0000259" key="10">
    <source>
        <dbReference type="PROSITE" id="PS50042"/>
    </source>
</evidence>
<proteinExistence type="predicted"/>
<dbReference type="InterPro" id="IPR018490">
    <property type="entry name" value="cNMP-bd_dom_sf"/>
</dbReference>
<dbReference type="PROSITE" id="PS50042">
    <property type="entry name" value="CNMP_BINDING_3"/>
    <property type="match status" value="2"/>
</dbReference>